<dbReference type="GO" id="GO:0005829">
    <property type="term" value="C:cytosol"/>
    <property type="evidence" value="ECO:0007669"/>
    <property type="project" value="TreeGrafter"/>
</dbReference>
<evidence type="ECO:0000256" key="5">
    <source>
        <dbReference type="HAMAP-Rule" id="MF_00182"/>
    </source>
</evidence>
<dbReference type="InterPro" id="IPR005793">
    <property type="entry name" value="Formyl_trans_C"/>
</dbReference>
<comment type="caution">
    <text evidence="8">The sequence shown here is derived from an EMBL/GenBank/DDBJ whole genome shotgun (WGS) entry which is preliminary data.</text>
</comment>
<evidence type="ECO:0000259" key="6">
    <source>
        <dbReference type="Pfam" id="PF00551"/>
    </source>
</evidence>
<sequence>MKISTIFIGTSEFAVPILNACLNNQLLDVKTVLTQPDRPVGRKQVPEAPKVKQYLIENDSKVEIEQPEKIKDVADKILEKYKPDLIIVASYGQIIPKSILNYPKYGCLNFHGSLLPILRGAVPIQMSILQGFEKTGVTMQKMVFKMDEGPIISTREIKLDGSETYETLTRTLSELSVEILNEDLEGWVNRNIEAEEQDDSKATYCYIKDTAKDKAEITSETTVEQAERMIRAFYPWPIAWLTIPNGKNKDKRLKIYNSKIRNSKYEIRNNEKIKITNEEDQLVLNLKDGLLILEEVQLEGKEKRSGEDYLWLVE</sequence>
<dbReference type="CDD" id="cd08646">
    <property type="entry name" value="FMT_core_Met-tRNA-FMT_N"/>
    <property type="match status" value="1"/>
</dbReference>
<keyword evidence="4 5" id="KW-0648">Protein biosynthesis</keyword>
<dbReference type="Pfam" id="PF00551">
    <property type="entry name" value="Formyl_trans_N"/>
    <property type="match status" value="1"/>
</dbReference>
<feature type="domain" description="Formyl transferase C-terminal" evidence="7">
    <location>
        <begin position="212"/>
        <end position="310"/>
    </location>
</feature>
<reference evidence="8" key="1">
    <citation type="submission" date="2020-04" db="EMBL/GenBank/DDBJ databases">
        <authorList>
            <person name="Zhang T."/>
        </authorList>
    </citation>
    <scope>NUCLEOTIDE SEQUENCE</scope>
    <source>
        <strain evidence="8">HKST-UBA09</strain>
    </source>
</reference>
<feature type="domain" description="Formyl transferase N-terminal" evidence="6">
    <location>
        <begin position="1"/>
        <end position="181"/>
    </location>
</feature>
<dbReference type="InterPro" id="IPR044135">
    <property type="entry name" value="Met-tRNA-FMT_C"/>
</dbReference>
<dbReference type="PANTHER" id="PTHR11138">
    <property type="entry name" value="METHIONYL-TRNA FORMYLTRANSFERASE"/>
    <property type="match status" value="1"/>
</dbReference>
<dbReference type="EC" id="2.1.2.9" evidence="2 5"/>
<accession>A0A955LAD1</accession>
<protein>
    <recommendedName>
        <fullName evidence="2 5">Methionyl-tRNA formyltransferase</fullName>
        <ecNumber evidence="2 5">2.1.2.9</ecNumber>
    </recommendedName>
</protein>
<keyword evidence="3 5" id="KW-0808">Transferase</keyword>
<organism evidence="8 9">
    <name type="scientific">Candidatus Dojkabacteria bacterium</name>
    <dbReference type="NCBI Taxonomy" id="2099670"/>
    <lineage>
        <taxon>Bacteria</taxon>
        <taxon>Candidatus Dojkabacteria</taxon>
    </lineage>
</organism>
<dbReference type="Gene3D" id="3.40.50.12230">
    <property type="match status" value="1"/>
</dbReference>
<dbReference type="InterPro" id="IPR036477">
    <property type="entry name" value="Formyl_transf_N_sf"/>
</dbReference>
<evidence type="ECO:0000256" key="1">
    <source>
        <dbReference type="ARBA" id="ARBA00010699"/>
    </source>
</evidence>
<dbReference type="InterPro" id="IPR002376">
    <property type="entry name" value="Formyl_transf_N"/>
</dbReference>
<dbReference type="HAMAP" id="MF_00182">
    <property type="entry name" value="Formyl_trans"/>
    <property type="match status" value="1"/>
</dbReference>
<dbReference type="SUPFAM" id="SSF53328">
    <property type="entry name" value="Formyltransferase"/>
    <property type="match status" value="1"/>
</dbReference>
<feature type="binding site" evidence="5">
    <location>
        <begin position="113"/>
        <end position="116"/>
    </location>
    <ligand>
        <name>(6S)-5,6,7,8-tetrahydrofolate</name>
        <dbReference type="ChEBI" id="CHEBI:57453"/>
    </ligand>
</feature>
<evidence type="ECO:0000259" key="7">
    <source>
        <dbReference type="Pfam" id="PF02911"/>
    </source>
</evidence>
<dbReference type="NCBIfam" id="TIGR00460">
    <property type="entry name" value="fmt"/>
    <property type="match status" value="1"/>
</dbReference>
<name>A0A955LAD1_9BACT</name>
<dbReference type="AlphaFoldDB" id="A0A955LAD1"/>
<dbReference type="InterPro" id="IPR005794">
    <property type="entry name" value="Fmt"/>
</dbReference>
<comment type="function">
    <text evidence="5">Attaches a formyl group to the free amino group of methionyl-tRNA(fMet). The formyl group appears to play a dual role in the initiator identity of N-formylmethionyl-tRNA by promoting its recognition by IF2 and preventing the misappropriation of this tRNA by the elongation apparatus.</text>
</comment>
<evidence type="ECO:0000313" key="9">
    <source>
        <dbReference type="Proteomes" id="UP000714915"/>
    </source>
</evidence>
<dbReference type="SUPFAM" id="SSF50486">
    <property type="entry name" value="FMT C-terminal domain-like"/>
    <property type="match status" value="1"/>
</dbReference>
<dbReference type="PANTHER" id="PTHR11138:SF5">
    <property type="entry name" value="METHIONYL-TRNA FORMYLTRANSFERASE, MITOCHONDRIAL"/>
    <property type="match status" value="1"/>
</dbReference>
<dbReference type="Proteomes" id="UP000714915">
    <property type="component" value="Unassembled WGS sequence"/>
</dbReference>
<proteinExistence type="inferred from homology"/>
<evidence type="ECO:0000256" key="2">
    <source>
        <dbReference type="ARBA" id="ARBA00012261"/>
    </source>
</evidence>
<dbReference type="InterPro" id="IPR011034">
    <property type="entry name" value="Formyl_transferase-like_C_sf"/>
</dbReference>
<gene>
    <name evidence="5 8" type="primary">fmt</name>
    <name evidence="8" type="ORF">KC669_00630</name>
</gene>
<evidence type="ECO:0000256" key="4">
    <source>
        <dbReference type="ARBA" id="ARBA00022917"/>
    </source>
</evidence>
<comment type="similarity">
    <text evidence="1 5">Belongs to the Fmt family.</text>
</comment>
<dbReference type="Pfam" id="PF02911">
    <property type="entry name" value="Formyl_trans_C"/>
    <property type="match status" value="1"/>
</dbReference>
<evidence type="ECO:0000256" key="3">
    <source>
        <dbReference type="ARBA" id="ARBA00022679"/>
    </source>
</evidence>
<reference evidence="8" key="2">
    <citation type="journal article" date="2021" name="Microbiome">
        <title>Successional dynamics and alternative stable states in a saline activated sludge microbial community over 9 years.</title>
        <authorList>
            <person name="Wang Y."/>
            <person name="Ye J."/>
            <person name="Ju F."/>
            <person name="Liu L."/>
            <person name="Boyd J.A."/>
            <person name="Deng Y."/>
            <person name="Parks D.H."/>
            <person name="Jiang X."/>
            <person name="Yin X."/>
            <person name="Woodcroft B.J."/>
            <person name="Tyson G.W."/>
            <person name="Hugenholtz P."/>
            <person name="Polz M.F."/>
            <person name="Zhang T."/>
        </authorList>
    </citation>
    <scope>NUCLEOTIDE SEQUENCE</scope>
    <source>
        <strain evidence="8">HKST-UBA09</strain>
    </source>
</reference>
<comment type="catalytic activity">
    <reaction evidence="5">
        <text>L-methionyl-tRNA(fMet) + (6R)-10-formyltetrahydrofolate = N-formyl-L-methionyl-tRNA(fMet) + (6S)-5,6,7,8-tetrahydrofolate + H(+)</text>
        <dbReference type="Rhea" id="RHEA:24380"/>
        <dbReference type="Rhea" id="RHEA-COMP:9952"/>
        <dbReference type="Rhea" id="RHEA-COMP:9953"/>
        <dbReference type="ChEBI" id="CHEBI:15378"/>
        <dbReference type="ChEBI" id="CHEBI:57453"/>
        <dbReference type="ChEBI" id="CHEBI:78530"/>
        <dbReference type="ChEBI" id="CHEBI:78844"/>
        <dbReference type="ChEBI" id="CHEBI:195366"/>
        <dbReference type="EC" id="2.1.2.9"/>
    </reaction>
</comment>
<dbReference type="CDD" id="cd08704">
    <property type="entry name" value="Met_tRNA_FMT_C"/>
    <property type="match status" value="1"/>
</dbReference>
<evidence type="ECO:0000313" key="8">
    <source>
        <dbReference type="EMBL" id="MCA9386520.1"/>
    </source>
</evidence>
<dbReference type="InterPro" id="IPR041711">
    <property type="entry name" value="Met-tRNA-FMT_N"/>
</dbReference>
<dbReference type="GO" id="GO:0004479">
    <property type="term" value="F:methionyl-tRNA formyltransferase activity"/>
    <property type="evidence" value="ECO:0007669"/>
    <property type="project" value="UniProtKB-UniRule"/>
</dbReference>
<dbReference type="EMBL" id="JAGQLF010000004">
    <property type="protein sequence ID" value="MCA9386520.1"/>
    <property type="molecule type" value="Genomic_DNA"/>
</dbReference>